<dbReference type="InterPro" id="IPR001757">
    <property type="entry name" value="P_typ_ATPase"/>
</dbReference>
<dbReference type="GO" id="GO:0005524">
    <property type="term" value="F:ATP binding"/>
    <property type="evidence" value="ECO:0007669"/>
    <property type="project" value="InterPro"/>
</dbReference>
<sequence length="227" mass="23684">MARLSNEIAEVEEVNEIPGKGVVARVEGHLVVLGSRSLVEEHAGGLPPGNPCEGPVVYAAVDGAYVASFCLEEELDPGAERVVETLKNMGLRVVVASGDSSSSVRMIAERLGIDYYGGLRPHEKKRLVENLRREGPVLVAGDGVNDIPMLAASDVGVAMARIALVARSADAVSTRGAPGPARPAPRIQDLSGLPLHWACSRHAAKAGSNCGGLSGRHLPPPSASPRR</sequence>
<keyword evidence="2" id="KW-0812">Transmembrane</keyword>
<dbReference type="STRING" id="2309.CF15_06825"/>
<keyword evidence="4" id="KW-1133">Transmembrane helix</keyword>
<evidence type="ECO:0000256" key="5">
    <source>
        <dbReference type="ARBA" id="ARBA00023136"/>
    </source>
</evidence>
<dbReference type="GO" id="GO:0016887">
    <property type="term" value="F:ATP hydrolysis activity"/>
    <property type="evidence" value="ECO:0007669"/>
    <property type="project" value="InterPro"/>
</dbReference>
<dbReference type="Gene3D" id="3.40.1110.10">
    <property type="entry name" value="Calcium-transporting ATPase, cytoplasmic domain N"/>
    <property type="match status" value="1"/>
</dbReference>
<reference evidence="7 8" key="1">
    <citation type="submission" date="2015-11" db="EMBL/GenBank/DDBJ databases">
        <title>Genome sequence of Pyrodictium occultum PL-19, a marine hyperthermophilic archaeon isolated from Volcano, Italy.</title>
        <authorList>
            <person name="Utturkar S."/>
            <person name="Huber H."/>
            <person name="Leptihn S."/>
            <person name="Brown S."/>
            <person name="Stetter K.O."/>
            <person name="Podar M."/>
        </authorList>
    </citation>
    <scope>NUCLEOTIDE SEQUENCE [LARGE SCALE GENOMIC DNA]</scope>
    <source>
        <strain evidence="7 8">PL-19</strain>
    </source>
</reference>
<proteinExistence type="predicted"/>
<evidence type="ECO:0000256" key="2">
    <source>
        <dbReference type="ARBA" id="ARBA00022692"/>
    </source>
</evidence>
<evidence type="ECO:0000256" key="1">
    <source>
        <dbReference type="ARBA" id="ARBA00004370"/>
    </source>
</evidence>
<dbReference type="InterPro" id="IPR023214">
    <property type="entry name" value="HAD_sf"/>
</dbReference>
<dbReference type="GO" id="GO:0016020">
    <property type="term" value="C:membrane"/>
    <property type="evidence" value="ECO:0007669"/>
    <property type="project" value="UniProtKB-SubCell"/>
</dbReference>
<name>A0A0V8RWS9_PYROC</name>
<keyword evidence="3" id="KW-1278">Translocase</keyword>
<evidence type="ECO:0000256" key="4">
    <source>
        <dbReference type="ARBA" id="ARBA00022989"/>
    </source>
</evidence>
<dbReference type="Pfam" id="PF00702">
    <property type="entry name" value="Hydrolase"/>
    <property type="match status" value="1"/>
</dbReference>
<dbReference type="GO" id="GO:0055070">
    <property type="term" value="P:copper ion homeostasis"/>
    <property type="evidence" value="ECO:0007669"/>
    <property type="project" value="TreeGrafter"/>
</dbReference>
<dbReference type="GO" id="GO:0005507">
    <property type="term" value="F:copper ion binding"/>
    <property type="evidence" value="ECO:0007669"/>
    <property type="project" value="TreeGrafter"/>
</dbReference>
<protein>
    <submittedName>
        <fullName evidence="7">Uncharacterized protein</fullName>
    </submittedName>
</protein>
<keyword evidence="5" id="KW-0472">Membrane</keyword>
<dbReference type="InterPro" id="IPR036412">
    <property type="entry name" value="HAD-like_sf"/>
</dbReference>
<dbReference type="SUPFAM" id="SSF56784">
    <property type="entry name" value="HAD-like"/>
    <property type="match status" value="1"/>
</dbReference>
<keyword evidence="8" id="KW-1185">Reference proteome</keyword>
<feature type="region of interest" description="Disordered" evidence="6">
    <location>
        <begin position="205"/>
        <end position="227"/>
    </location>
</feature>
<comment type="caution">
    <text evidence="7">The sequence shown here is derived from an EMBL/GenBank/DDBJ whole genome shotgun (WGS) entry which is preliminary data.</text>
</comment>
<gene>
    <name evidence="7" type="ORF">CF15_06825</name>
</gene>
<dbReference type="Gene3D" id="3.40.50.1000">
    <property type="entry name" value="HAD superfamily/HAD-like"/>
    <property type="match status" value="1"/>
</dbReference>
<accession>A0A0V8RWS9</accession>
<dbReference type="GO" id="GO:0043682">
    <property type="term" value="F:P-type divalent copper transporter activity"/>
    <property type="evidence" value="ECO:0007669"/>
    <property type="project" value="TreeGrafter"/>
</dbReference>
<evidence type="ECO:0000256" key="6">
    <source>
        <dbReference type="SAM" id="MobiDB-lite"/>
    </source>
</evidence>
<dbReference type="PRINTS" id="PR00119">
    <property type="entry name" value="CATATPASE"/>
</dbReference>
<evidence type="ECO:0000313" key="8">
    <source>
        <dbReference type="Proteomes" id="UP000053352"/>
    </source>
</evidence>
<dbReference type="NCBIfam" id="TIGR01494">
    <property type="entry name" value="ATPase_P-type"/>
    <property type="match status" value="1"/>
</dbReference>
<feature type="compositionally biased region" description="Pro residues" evidence="6">
    <location>
        <begin position="218"/>
        <end position="227"/>
    </location>
</feature>
<evidence type="ECO:0000256" key="3">
    <source>
        <dbReference type="ARBA" id="ARBA00022967"/>
    </source>
</evidence>
<dbReference type="EMBL" id="LNTB01000001">
    <property type="protein sequence ID" value="KSW12434.1"/>
    <property type="molecule type" value="Genomic_DNA"/>
</dbReference>
<dbReference type="Proteomes" id="UP000053352">
    <property type="component" value="Unassembled WGS sequence"/>
</dbReference>
<dbReference type="AlphaFoldDB" id="A0A0V8RWS9"/>
<evidence type="ECO:0000313" key="7">
    <source>
        <dbReference type="EMBL" id="KSW12434.1"/>
    </source>
</evidence>
<dbReference type="PANTHER" id="PTHR43520:SF8">
    <property type="entry name" value="P-TYPE CU(+) TRANSPORTER"/>
    <property type="match status" value="1"/>
</dbReference>
<dbReference type="PANTHER" id="PTHR43520">
    <property type="entry name" value="ATP7, ISOFORM B"/>
    <property type="match status" value="1"/>
</dbReference>
<dbReference type="OrthoDB" id="8588at2157"/>
<organism evidence="7 8">
    <name type="scientific">Pyrodictium occultum</name>
    <dbReference type="NCBI Taxonomy" id="2309"/>
    <lineage>
        <taxon>Archaea</taxon>
        <taxon>Thermoproteota</taxon>
        <taxon>Thermoprotei</taxon>
        <taxon>Desulfurococcales</taxon>
        <taxon>Pyrodictiaceae</taxon>
        <taxon>Pyrodictium</taxon>
    </lineage>
</organism>
<dbReference type="InterPro" id="IPR023299">
    <property type="entry name" value="ATPase_P-typ_cyto_dom_N"/>
</dbReference>
<comment type="subcellular location">
    <subcellularLocation>
        <location evidence="1">Membrane</location>
    </subcellularLocation>
</comment>